<dbReference type="Gene3D" id="1.10.10.10">
    <property type="entry name" value="Winged helix-like DNA-binding domain superfamily/Winged helix DNA-binding domain"/>
    <property type="match status" value="1"/>
</dbReference>
<dbReference type="HOGENOM" id="CLU_039613_6_1_0"/>
<name>D1AKD1_SEBTE</name>
<evidence type="ECO:0000259" key="5">
    <source>
        <dbReference type="PROSITE" id="PS50931"/>
    </source>
</evidence>
<dbReference type="PANTHER" id="PTHR30126:SF39">
    <property type="entry name" value="HTH-TYPE TRANSCRIPTIONAL REGULATOR CYSL"/>
    <property type="match status" value="1"/>
</dbReference>
<protein>
    <submittedName>
        <fullName evidence="6">Transcriptional regulator, LysR family</fullName>
    </submittedName>
</protein>
<accession>D1AKD1</accession>
<feature type="domain" description="HTH lysR-type" evidence="5">
    <location>
        <begin position="1"/>
        <end position="58"/>
    </location>
</feature>
<dbReference type="InterPro" id="IPR036388">
    <property type="entry name" value="WH-like_DNA-bd_sf"/>
</dbReference>
<keyword evidence="4" id="KW-0804">Transcription</keyword>
<keyword evidence="2" id="KW-0805">Transcription regulation</keyword>
<dbReference type="InterPro" id="IPR036390">
    <property type="entry name" value="WH_DNA-bd_sf"/>
</dbReference>
<dbReference type="InterPro" id="IPR005119">
    <property type="entry name" value="LysR_subst-bd"/>
</dbReference>
<dbReference type="PANTHER" id="PTHR30126">
    <property type="entry name" value="HTH-TYPE TRANSCRIPTIONAL REGULATOR"/>
    <property type="match status" value="1"/>
</dbReference>
<sequence length="292" mass="34153">MNYRKLKIFYSVSETLNMTKTSKKMYISQSAVSQIIKELEEDLGVILFERIYKKLYLTEEGMLFKEYTRRILNMWDDMNEHMQSKKKNILIKVGGSTISGIYLLPYLCKNFSTIYNNVNFNIQIDNTTKIIKKVLENDIDIGIIDGIMPNNNEIISIEMQKDYLKVVTPNIEKFKNKEKFAIEDFKHENMILREEGSGTRKTVDEYIERLKIKTENKMVIGNNEAIKKMVEIGLGITIISTLAIENEILEEKLLAFNVTDTEISRNFHIIIHKDKYISSMLNNFIDLLKRGF</sequence>
<dbReference type="EMBL" id="CP001739">
    <property type="protein sequence ID" value="ACZ09047.1"/>
    <property type="molecule type" value="Genomic_DNA"/>
</dbReference>
<keyword evidence="7" id="KW-1185">Reference proteome</keyword>
<dbReference type="Pfam" id="PF03466">
    <property type="entry name" value="LysR_substrate"/>
    <property type="match status" value="1"/>
</dbReference>
<dbReference type="GO" id="GO:0000976">
    <property type="term" value="F:transcription cis-regulatory region binding"/>
    <property type="evidence" value="ECO:0007669"/>
    <property type="project" value="TreeGrafter"/>
</dbReference>
<proteinExistence type="inferred from homology"/>
<dbReference type="InterPro" id="IPR000847">
    <property type="entry name" value="LysR_HTH_N"/>
</dbReference>
<dbReference type="PRINTS" id="PR00039">
    <property type="entry name" value="HTHLYSR"/>
</dbReference>
<dbReference type="AlphaFoldDB" id="D1AKD1"/>
<evidence type="ECO:0000313" key="7">
    <source>
        <dbReference type="Proteomes" id="UP000000845"/>
    </source>
</evidence>
<dbReference type="KEGG" id="str:Sterm_2193"/>
<evidence type="ECO:0000256" key="1">
    <source>
        <dbReference type="ARBA" id="ARBA00009437"/>
    </source>
</evidence>
<reference evidence="6 7" key="2">
    <citation type="journal article" date="2010" name="Stand. Genomic Sci.">
        <title>Complete genome sequence of Sebaldella termitidis type strain (NCTC 11300).</title>
        <authorList>
            <person name="Harmon-Smith M."/>
            <person name="Celia L."/>
            <person name="Chertkov O."/>
            <person name="Lapidus A."/>
            <person name="Copeland A."/>
            <person name="Glavina Del Rio T."/>
            <person name="Nolan M."/>
            <person name="Lucas S."/>
            <person name="Tice H."/>
            <person name="Cheng J.F."/>
            <person name="Han C."/>
            <person name="Detter J.C."/>
            <person name="Bruce D."/>
            <person name="Goodwin L."/>
            <person name="Pitluck S."/>
            <person name="Pati A."/>
            <person name="Liolios K."/>
            <person name="Ivanova N."/>
            <person name="Mavromatis K."/>
            <person name="Mikhailova N."/>
            <person name="Chen A."/>
            <person name="Palaniappan K."/>
            <person name="Land M."/>
            <person name="Hauser L."/>
            <person name="Chang Y.J."/>
            <person name="Jeffries C.D."/>
            <person name="Brettin T."/>
            <person name="Goker M."/>
            <person name="Beck B."/>
            <person name="Bristow J."/>
            <person name="Eisen J.A."/>
            <person name="Markowitz V."/>
            <person name="Hugenholtz P."/>
            <person name="Kyrpides N.C."/>
            <person name="Klenk H.P."/>
            <person name="Chen F."/>
        </authorList>
    </citation>
    <scope>NUCLEOTIDE SEQUENCE [LARGE SCALE GENOMIC DNA]</scope>
    <source>
        <strain evidence="7">ATCC 33386 / NCTC 11300</strain>
    </source>
</reference>
<gene>
    <name evidence="6" type="ordered locus">Sterm_2193</name>
</gene>
<dbReference type="eggNOG" id="COG0583">
    <property type="taxonomic scope" value="Bacteria"/>
</dbReference>
<evidence type="ECO:0000256" key="4">
    <source>
        <dbReference type="ARBA" id="ARBA00023163"/>
    </source>
</evidence>
<dbReference type="Proteomes" id="UP000000845">
    <property type="component" value="Chromosome"/>
</dbReference>
<dbReference type="Pfam" id="PF00126">
    <property type="entry name" value="HTH_1"/>
    <property type="match status" value="1"/>
</dbReference>
<dbReference type="FunFam" id="1.10.10.10:FF:000001">
    <property type="entry name" value="LysR family transcriptional regulator"/>
    <property type="match status" value="1"/>
</dbReference>
<dbReference type="PROSITE" id="PS50931">
    <property type="entry name" value="HTH_LYSR"/>
    <property type="match status" value="1"/>
</dbReference>
<dbReference type="GO" id="GO:0003700">
    <property type="term" value="F:DNA-binding transcription factor activity"/>
    <property type="evidence" value="ECO:0007669"/>
    <property type="project" value="InterPro"/>
</dbReference>
<evidence type="ECO:0000313" key="6">
    <source>
        <dbReference type="EMBL" id="ACZ09047.1"/>
    </source>
</evidence>
<dbReference type="Gene3D" id="3.40.190.290">
    <property type="match status" value="1"/>
</dbReference>
<keyword evidence="3" id="KW-0238">DNA-binding</keyword>
<evidence type="ECO:0000256" key="3">
    <source>
        <dbReference type="ARBA" id="ARBA00023125"/>
    </source>
</evidence>
<comment type="similarity">
    <text evidence="1">Belongs to the LysR transcriptional regulatory family.</text>
</comment>
<organism evidence="6 7">
    <name type="scientific">Sebaldella termitidis (strain ATCC 33386 / NCTC 11300)</name>
    <dbReference type="NCBI Taxonomy" id="526218"/>
    <lineage>
        <taxon>Bacteria</taxon>
        <taxon>Fusobacteriati</taxon>
        <taxon>Fusobacteriota</taxon>
        <taxon>Fusobacteriia</taxon>
        <taxon>Fusobacteriales</taxon>
        <taxon>Leptotrichiaceae</taxon>
        <taxon>Sebaldella</taxon>
    </lineage>
</organism>
<evidence type="ECO:0000256" key="2">
    <source>
        <dbReference type="ARBA" id="ARBA00023015"/>
    </source>
</evidence>
<reference evidence="7" key="1">
    <citation type="submission" date="2009-09" db="EMBL/GenBank/DDBJ databases">
        <title>The complete chromosome of Sebaldella termitidis ATCC 33386.</title>
        <authorList>
            <consortium name="US DOE Joint Genome Institute (JGI-PGF)"/>
            <person name="Lucas S."/>
            <person name="Copeland A."/>
            <person name="Lapidus A."/>
            <person name="Glavina del Rio T."/>
            <person name="Dalin E."/>
            <person name="Tice H."/>
            <person name="Bruce D."/>
            <person name="Goodwin L."/>
            <person name="Pitluck S."/>
            <person name="Kyrpides N."/>
            <person name="Mavromatis K."/>
            <person name="Ivanova N."/>
            <person name="Mikhailova N."/>
            <person name="Sims D."/>
            <person name="Meincke L."/>
            <person name="Brettin T."/>
            <person name="Detter J.C."/>
            <person name="Han C."/>
            <person name="Larimer F."/>
            <person name="Land M."/>
            <person name="Hauser L."/>
            <person name="Markowitz V."/>
            <person name="Cheng J.F."/>
            <person name="Hugenholtz P."/>
            <person name="Woyke T."/>
            <person name="Wu D."/>
            <person name="Eisen J.A."/>
        </authorList>
    </citation>
    <scope>NUCLEOTIDE SEQUENCE [LARGE SCALE GENOMIC DNA]</scope>
    <source>
        <strain evidence="7">ATCC 33386 / NCTC 11300</strain>
    </source>
</reference>
<dbReference type="STRING" id="526218.Sterm_2193"/>
<dbReference type="SUPFAM" id="SSF53850">
    <property type="entry name" value="Periplasmic binding protein-like II"/>
    <property type="match status" value="1"/>
</dbReference>
<dbReference type="SUPFAM" id="SSF46785">
    <property type="entry name" value="Winged helix' DNA-binding domain"/>
    <property type="match status" value="1"/>
</dbReference>